<reference evidence="3 4" key="1">
    <citation type="journal article" date="2014" name="Int. J. Syst. Evol. Microbiol.">
        <title>Complete genome sequence of Corynebacterium casei LMG S-19264T (=DSM 44701T), isolated from a smear-ripened cheese.</title>
        <authorList>
            <consortium name="US DOE Joint Genome Institute (JGI-PGF)"/>
            <person name="Walter F."/>
            <person name="Albersmeier A."/>
            <person name="Kalinowski J."/>
            <person name="Ruckert C."/>
        </authorList>
    </citation>
    <scope>NUCLEOTIDE SEQUENCE [LARGE SCALE GENOMIC DNA]</scope>
    <source>
        <strain evidence="3 4">CGMCC 4.7111</strain>
    </source>
</reference>
<feature type="domain" description="FAD-binding PCMH-type" evidence="2">
    <location>
        <begin position="12"/>
        <end position="178"/>
    </location>
</feature>
<dbReference type="InterPro" id="IPR007173">
    <property type="entry name" value="ALO_C"/>
</dbReference>
<keyword evidence="1" id="KW-0560">Oxidoreductase</keyword>
<dbReference type="Gene3D" id="3.30.70.2520">
    <property type="match status" value="1"/>
</dbReference>
<name>A0A917YFE5_9ACTN</name>
<dbReference type="GO" id="GO:0016020">
    <property type="term" value="C:membrane"/>
    <property type="evidence" value="ECO:0007669"/>
    <property type="project" value="InterPro"/>
</dbReference>
<dbReference type="RefSeq" id="WP_189192491.1">
    <property type="nucleotide sequence ID" value="NZ_BMMM01000033.1"/>
</dbReference>
<dbReference type="Proteomes" id="UP000600365">
    <property type="component" value="Unassembled WGS sequence"/>
</dbReference>
<dbReference type="InterPro" id="IPR006094">
    <property type="entry name" value="Oxid_FAD_bind_N"/>
</dbReference>
<evidence type="ECO:0000313" key="4">
    <source>
        <dbReference type="Proteomes" id="UP000600365"/>
    </source>
</evidence>
<dbReference type="InterPro" id="IPR016166">
    <property type="entry name" value="FAD-bd_PCMH"/>
</dbReference>
<dbReference type="PROSITE" id="PS51387">
    <property type="entry name" value="FAD_PCMH"/>
    <property type="match status" value="1"/>
</dbReference>
<protein>
    <submittedName>
        <fullName evidence="3">Xylitol oxidase</fullName>
    </submittedName>
</protein>
<organism evidence="3 4">
    <name type="scientific">Streptomyces albiflavescens</name>
    <dbReference type="NCBI Taxonomy" id="1623582"/>
    <lineage>
        <taxon>Bacteria</taxon>
        <taxon>Bacillati</taxon>
        <taxon>Actinomycetota</taxon>
        <taxon>Actinomycetes</taxon>
        <taxon>Kitasatosporales</taxon>
        <taxon>Streptomycetaceae</taxon>
        <taxon>Streptomyces</taxon>
    </lineage>
</organism>
<dbReference type="InterPro" id="IPR036318">
    <property type="entry name" value="FAD-bd_PCMH-like_sf"/>
</dbReference>
<dbReference type="InterPro" id="IPR010031">
    <property type="entry name" value="FAD_lactone_oxidase-like"/>
</dbReference>
<accession>A0A917YFE5</accession>
<evidence type="ECO:0000256" key="1">
    <source>
        <dbReference type="ARBA" id="ARBA00023002"/>
    </source>
</evidence>
<dbReference type="Gene3D" id="3.30.465.10">
    <property type="match status" value="1"/>
</dbReference>
<dbReference type="EMBL" id="BMMM01000033">
    <property type="protein sequence ID" value="GGN95490.1"/>
    <property type="molecule type" value="Genomic_DNA"/>
</dbReference>
<dbReference type="SUPFAM" id="SSF56176">
    <property type="entry name" value="FAD-binding/transporter-associated domain-like"/>
    <property type="match status" value="1"/>
</dbReference>
<dbReference type="Gene3D" id="3.30.70.2530">
    <property type="match status" value="1"/>
</dbReference>
<dbReference type="AlphaFoldDB" id="A0A917YFE5"/>
<comment type="caution">
    <text evidence="3">The sequence shown here is derived from an EMBL/GenBank/DDBJ whole genome shotgun (WGS) entry which is preliminary data.</text>
</comment>
<dbReference type="InterPro" id="IPR016169">
    <property type="entry name" value="FAD-bd_PCMH_sub2"/>
</dbReference>
<dbReference type="InterPro" id="IPR016167">
    <property type="entry name" value="FAD-bd_PCMH_sub1"/>
</dbReference>
<dbReference type="GO" id="GO:0071949">
    <property type="term" value="F:FAD binding"/>
    <property type="evidence" value="ECO:0007669"/>
    <property type="project" value="InterPro"/>
</dbReference>
<dbReference type="GO" id="GO:0003885">
    <property type="term" value="F:D-arabinono-1,4-lactone oxidase activity"/>
    <property type="evidence" value="ECO:0007669"/>
    <property type="project" value="InterPro"/>
</dbReference>
<dbReference type="Pfam" id="PF04030">
    <property type="entry name" value="ALO"/>
    <property type="match status" value="1"/>
</dbReference>
<proteinExistence type="predicted"/>
<dbReference type="InterPro" id="IPR016171">
    <property type="entry name" value="Vanillyl_alc_oxidase_C-sub2"/>
</dbReference>
<dbReference type="PIRSF" id="PIRSF000136">
    <property type="entry name" value="LGO_GLO"/>
    <property type="match status" value="1"/>
</dbReference>
<dbReference type="PANTHER" id="PTHR43762:SF1">
    <property type="entry name" value="D-ARABINONO-1,4-LACTONE OXIDASE"/>
    <property type="match status" value="1"/>
</dbReference>
<evidence type="ECO:0000259" key="2">
    <source>
        <dbReference type="PROSITE" id="PS51387"/>
    </source>
</evidence>
<sequence length="416" mass="45208">MTKTLTNWAGNITYTAKELHRPHSLDALRALVAESARVRVLGSGHSFNEIAEPGADGMLLSLTGLPPAVDVDTTARTVRVSGGVRYAELARRVHEHGFALHNMASLPHISVAGSVATGTHGSGVKNGSLASAVREVELVTADGSMVTIGRGDERFDGAVTSLGALGVVTALTLDLEPDFEVSQHVFTELPLAGLDFETVAAAAYSVSLFTDWGRPGFRHVWLKRRTDQPLTDFPWAAPATEAMHPVPGMPARNCTEQFGVPGPWHERLPHFRAEFTPSSGAELQSEYLLPRSDALAALRALDEIRGTIAPVLQICEVRTVAADRQWLSPAYGRDTVALHFTWVEDTEAVLPVVRRVEEALEPFDPRPHWGKVFTVPPAVLRGRYPRLGEFRTLVESLDPAGTFTNAFARDFLHPLS</sequence>
<dbReference type="PANTHER" id="PTHR43762">
    <property type="entry name" value="L-GULONOLACTONE OXIDASE"/>
    <property type="match status" value="1"/>
</dbReference>
<gene>
    <name evidence="3" type="primary">xyoA</name>
    <name evidence="3" type="ORF">GCM10011579_096060</name>
</gene>
<dbReference type="Gene3D" id="3.30.43.10">
    <property type="entry name" value="Uridine Diphospho-n-acetylenolpyruvylglucosamine Reductase, domain 2"/>
    <property type="match status" value="1"/>
</dbReference>
<dbReference type="Gene3D" id="1.10.45.10">
    <property type="entry name" value="Vanillyl-alcohol Oxidase, Chain A, domain 4"/>
    <property type="match status" value="1"/>
</dbReference>
<dbReference type="GO" id="GO:0080049">
    <property type="term" value="F:L-gulono-1,4-lactone dehydrogenase activity"/>
    <property type="evidence" value="ECO:0007669"/>
    <property type="project" value="TreeGrafter"/>
</dbReference>
<dbReference type="Pfam" id="PF01565">
    <property type="entry name" value="FAD_binding_4"/>
    <property type="match status" value="1"/>
</dbReference>
<keyword evidence="4" id="KW-1185">Reference proteome</keyword>
<evidence type="ECO:0000313" key="3">
    <source>
        <dbReference type="EMBL" id="GGN95490.1"/>
    </source>
</evidence>